<reference evidence="1" key="1">
    <citation type="submission" date="2021-06" db="EMBL/GenBank/DDBJ databases">
        <authorList>
            <person name="Kallberg Y."/>
            <person name="Tangrot J."/>
            <person name="Rosling A."/>
        </authorList>
    </citation>
    <scope>NUCLEOTIDE SEQUENCE</scope>
    <source>
        <strain evidence="1">MA461A</strain>
    </source>
</reference>
<protein>
    <submittedName>
        <fullName evidence="1">35023_t:CDS:1</fullName>
    </submittedName>
</protein>
<feature type="non-terminal residue" evidence="1">
    <location>
        <position position="265"/>
    </location>
</feature>
<organism evidence="1 2">
    <name type="scientific">Racocetra persica</name>
    <dbReference type="NCBI Taxonomy" id="160502"/>
    <lineage>
        <taxon>Eukaryota</taxon>
        <taxon>Fungi</taxon>
        <taxon>Fungi incertae sedis</taxon>
        <taxon>Mucoromycota</taxon>
        <taxon>Glomeromycotina</taxon>
        <taxon>Glomeromycetes</taxon>
        <taxon>Diversisporales</taxon>
        <taxon>Gigasporaceae</taxon>
        <taxon>Racocetra</taxon>
    </lineage>
</organism>
<evidence type="ECO:0000313" key="2">
    <source>
        <dbReference type="Proteomes" id="UP000789920"/>
    </source>
</evidence>
<keyword evidence="2" id="KW-1185">Reference proteome</keyword>
<dbReference type="Proteomes" id="UP000789920">
    <property type="component" value="Unassembled WGS sequence"/>
</dbReference>
<evidence type="ECO:0000313" key="1">
    <source>
        <dbReference type="EMBL" id="CAG8819363.1"/>
    </source>
</evidence>
<comment type="caution">
    <text evidence="1">The sequence shown here is derived from an EMBL/GenBank/DDBJ whole genome shotgun (WGS) entry which is preliminary data.</text>
</comment>
<sequence>METMNESHVKLCKNCNIEKPLDYYYKYKNSYFGKCKECTLAQQRARIQTPEGREKRKATTVKYEQSPAEQIRAKNKKYQPIANQKAVERRKNDPAYKIAAYQRCRMRIVLKGISKSAGTLELIGCSLDYLKAWFDYQFQPSMTWDNYGAYWEIDHVRPCSSFDLNDTLQQKECFGWKNLRPLQCSRNRSKNKYIDTWDLICHEIIECEGEGSETKWLSNAIPLFDGDQMNLWIPRNPASRAEALLMSGIANWFISTKTSGPVNGQ</sequence>
<proteinExistence type="predicted"/>
<gene>
    <name evidence="1" type="ORF">RPERSI_LOCUS25116</name>
</gene>
<accession>A0ACA9S113</accession>
<name>A0ACA9S113_9GLOM</name>
<dbReference type="EMBL" id="CAJVQC010082219">
    <property type="protein sequence ID" value="CAG8819363.1"/>
    <property type="molecule type" value="Genomic_DNA"/>
</dbReference>